<reference evidence="1 2" key="1">
    <citation type="submission" date="2020-07" db="EMBL/GenBank/DDBJ databases">
        <title>Genomic diversity of species in the Neisseriaceae family.</title>
        <authorList>
            <person name="Vincent A.T."/>
            <person name="Bernet E."/>
            <person name="Veyrier F.J."/>
        </authorList>
    </citation>
    <scope>NUCLEOTIDE SEQUENCE [LARGE SCALE GENOMIC DNA]</scope>
    <source>
        <strain evidence="1 2">DSM 22244</strain>
    </source>
</reference>
<gene>
    <name evidence="1" type="ORF">H3L94_06080</name>
</gene>
<proteinExistence type="predicted"/>
<dbReference type="PROSITE" id="PS51257">
    <property type="entry name" value="PROKAR_LIPOPROTEIN"/>
    <property type="match status" value="1"/>
</dbReference>
<dbReference type="Proteomes" id="UP000514752">
    <property type="component" value="Chromosome"/>
</dbReference>
<dbReference type="EMBL" id="CP059567">
    <property type="protein sequence ID" value="QMT39454.1"/>
    <property type="molecule type" value="Genomic_DNA"/>
</dbReference>
<dbReference type="AlphaFoldDB" id="A0A7D7NDW2"/>
<accession>A0A7D7NDW2</accession>
<protein>
    <submittedName>
        <fullName evidence="1">Uncharacterized protein</fullName>
    </submittedName>
</protein>
<evidence type="ECO:0000313" key="2">
    <source>
        <dbReference type="Proteomes" id="UP000514752"/>
    </source>
</evidence>
<sequence length="160" mass="18021">MFASRLLTGFTLTILGSSTLSGCAFGTHEHVSRASREALPPALNAQTTNVPFDIPHYFVHRGRYYVLQIQSDSSGQQALLAEVGSRLISSELAAWQSNPETKILYRGAYRNPLPVHLPGGVAYLQIENDERVWLLNRRQQPVSCHPYRSCRRNLFSVPRR</sequence>
<organism evidence="1 2">
    <name type="scientific">Neisseria shayeganii</name>
    <dbReference type="NCBI Taxonomy" id="607712"/>
    <lineage>
        <taxon>Bacteria</taxon>
        <taxon>Pseudomonadati</taxon>
        <taxon>Pseudomonadota</taxon>
        <taxon>Betaproteobacteria</taxon>
        <taxon>Neisseriales</taxon>
        <taxon>Neisseriaceae</taxon>
        <taxon>Neisseria</taxon>
    </lineage>
</organism>
<evidence type="ECO:0000313" key="1">
    <source>
        <dbReference type="EMBL" id="QMT39454.1"/>
    </source>
</evidence>
<dbReference type="KEGG" id="nsg:H3L94_06080"/>
<dbReference type="RefSeq" id="WP_182121288.1">
    <property type="nucleotide sequence ID" value="NZ_CP059567.1"/>
</dbReference>
<name>A0A7D7NDW2_9NEIS</name>